<sequence>MKTLLFVLLIWMSHYVIAQDTVKIACVGNSITEGPGRNHKNSYPLQMQKLLGSAYQVKNFGVSGRTLLKKGDFPYWNEPQFDQVKEFHPDVLVIKLGTNDSKPQNWRYKEDFQEDYIELVETYKQHMPKDGRIYICLPVPVFQDEWGISESILVQEMRPILEIVSEKTGAQIIDLHKPLEDRADLFPDGVHPSEDGAAIMAKVIAESIRKDQ</sequence>
<evidence type="ECO:0000313" key="3">
    <source>
        <dbReference type="EMBL" id="MFC4872353.1"/>
    </source>
</evidence>
<feature type="signal peptide" evidence="1">
    <location>
        <begin position="1"/>
        <end position="18"/>
    </location>
</feature>
<dbReference type="RefSeq" id="WP_377064667.1">
    <property type="nucleotide sequence ID" value="NZ_JBHSJJ010000005.1"/>
</dbReference>
<dbReference type="PANTHER" id="PTHR30383">
    <property type="entry name" value="THIOESTERASE 1/PROTEASE 1/LYSOPHOSPHOLIPASE L1"/>
    <property type="match status" value="1"/>
</dbReference>
<dbReference type="EMBL" id="JBHSJJ010000005">
    <property type="protein sequence ID" value="MFC4872353.1"/>
    <property type="molecule type" value="Genomic_DNA"/>
</dbReference>
<dbReference type="Proteomes" id="UP001595818">
    <property type="component" value="Unassembled WGS sequence"/>
</dbReference>
<dbReference type="SUPFAM" id="SSF52266">
    <property type="entry name" value="SGNH hydrolase"/>
    <property type="match status" value="1"/>
</dbReference>
<dbReference type="InterPro" id="IPR036514">
    <property type="entry name" value="SGNH_hydro_sf"/>
</dbReference>
<dbReference type="PANTHER" id="PTHR30383:SF5">
    <property type="entry name" value="SGNH HYDROLASE-TYPE ESTERASE DOMAIN-CONTAINING PROTEIN"/>
    <property type="match status" value="1"/>
</dbReference>
<gene>
    <name evidence="3" type="ORF">ACFPFU_11680</name>
</gene>
<evidence type="ECO:0000256" key="1">
    <source>
        <dbReference type="SAM" id="SignalP"/>
    </source>
</evidence>
<comment type="caution">
    <text evidence="3">The sequence shown here is derived from an EMBL/GenBank/DDBJ whole genome shotgun (WGS) entry which is preliminary data.</text>
</comment>
<dbReference type="Gene3D" id="3.40.50.1110">
    <property type="entry name" value="SGNH hydrolase"/>
    <property type="match status" value="1"/>
</dbReference>
<reference evidence="4" key="1">
    <citation type="journal article" date="2019" name="Int. J. Syst. Evol. Microbiol.">
        <title>The Global Catalogue of Microorganisms (GCM) 10K type strain sequencing project: providing services to taxonomists for standard genome sequencing and annotation.</title>
        <authorList>
            <consortium name="The Broad Institute Genomics Platform"/>
            <consortium name="The Broad Institute Genome Sequencing Center for Infectious Disease"/>
            <person name="Wu L."/>
            <person name="Ma J."/>
        </authorList>
    </citation>
    <scope>NUCLEOTIDE SEQUENCE [LARGE SCALE GENOMIC DNA]</scope>
    <source>
        <strain evidence="4">CGMCC 4.7466</strain>
    </source>
</reference>
<keyword evidence="1" id="KW-0732">Signal</keyword>
<organism evidence="3 4">
    <name type="scientific">Negadavirga shengliensis</name>
    <dbReference type="NCBI Taxonomy" id="1389218"/>
    <lineage>
        <taxon>Bacteria</taxon>
        <taxon>Pseudomonadati</taxon>
        <taxon>Bacteroidota</taxon>
        <taxon>Cytophagia</taxon>
        <taxon>Cytophagales</taxon>
        <taxon>Cyclobacteriaceae</taxon>
        <taxon>Negadavirga</taxon>
    </lineage>
</organism>
<evidence type="ECO:0000259" key="2">
    <source>
        <dbReference type="Pfam" id="PF13472"/>
    </source>
</evidence>
<feature type="chain" id="PRO_5045770784" evidence="1">
    <location>
        <begin position="19"/>
        <end position="212"/>
    </location>
</feature>
<protein>
    <submittedName>
        <fullName evidence="3">GDSL-type esterase/lipase family protein</fullName>
    </submittedName>
</protein>
<proteinExistence type="predicted"/>
<dbReference type="InterPro" id="IPR013830">
    <property type="entry name" value="SGNH_hydro"/>
</dbReference>
<dbReference type="InterPro" id="IPR051532">
    <property type="entry name" value="Ester_Hydrolysis_Enzymes"/>
</dbReference>
<evidence type="ECO:0000313" key="4">
    <source>
        <dbReference type="Proteomes" id="UP001595818"/>
    </source>
</evidence>
<keyword evidence="4" id="KW-1185">Reference proteome</keyword>
<feature type="domain" description="SGNH hydrolase-type esterase" evidence="2">
    <location>
        <begin position="26"/>
        <end position="198"/>
    </location>
</feature>
<name>A0ABV9T166_9BACT</name>
<accession>A0ABV9T166</accession>
<dbReference type="Pfam" id="PF13472">
    <property type="entry name" value="Lipase_GDSL_2"/>
    <property type="match status" value="1"/>
</dbReference>